<comment type="caution">
    <text evidence="3">The sequence shown here is derived from an EMBL/GenBank/DDBJ whole genome shotgun (WGS) entry which is preliminary data.</text>
</comment>
<name>A0A967KIJ2_9PROT</name>
<evidence type="ECO:0000259" key="2">
    <source>
        <dbReference type="Pfam" id="PF09361"/>
    </source>
</evidence>
<dbReference type="InterPro" id="IPR018968">
    <property type="entry name" value="Phasin"/>
</dbReference>
<dbReference type="AlphaFoldDB" id="A0A967KIJ2"/>
<evidence type="ECO:0000313" key="4">
    <source>
        <dbReference type="Proteomes" id="UP000761264"/>
    </source>
</evidence>
<sequence length="243" mass="25147">MASRKTTTKAAAAKTPAAAKTQRANAPAKPVAAKAAQTKPAAKKPAVAKPLQELAAPLFDVAPALKAVESMAPLTAEAMKPVEAAVANGTETLEAVVKAGTQAATKGYEQAVAMTQEQVAKASSTVFEGYDEVTSLSQGHMDACVQSSTVVAKGVEALGQEMVLFTQGTMKAGMLMVQALAGAKTLREMIDVQTEYSRSSFDSMLAESAKLTELSVALASEAIEPLQAQMTQTAEKMMKPLAA</sequence>
<feature type="domain" description="Phasin" evidence="2">
    <location>
        <begin position="132"/>
        <end position="230"/>
    </location>
</feature>
<reference evidence="3" key="1">
    <citation type="submission" date="2020-03" db="EMBL/GenBank/DDBJ databases">
        <title>Genome of Pelagibius litoralis DSM 21314T.</title>
        <authorList>
            <person name="Wang G."/>
        </authorList>
    </citation>
    <scope>NUCLEOTIDE SEQUENCE</scope>
    <source>
        <strain evidence="3">DSM 21314</strain>
    </source>
</reference>
<evidence type="ECO:0000256" key="1">
    <source>
        <dbReference type="SAM" id="MobiDB-lite"/>
    </source>
</evidence>
<accession>A0A967KIJ2</accession>
<evidence type="ECO:0000313" key="3">
    <source>
        <dbReference type="EMBL" id="NIA72346.1"/>
    </source>
</evidence>
<feature type="compositionally biased region" description="Low complexity" evidence="1">
    <location>
        <begin position="8"/>
        <end position="45"/>
    </location>
</feature>
<gene>
    <name evidence="3" type="ORF">HBA54_27525</name>
</gene>
<proteinExistence type="predicted"/>
<dbReference type="Proteomes" id="UP000761264">
    <property type="component" value="Unassembled WGS sequence"/>
</dbReference>
<organism evidence="3 4">
    <name type="scientific">Pelagibius litoralis</name>
    <dbReference type="NCBI Taxonomy" id="374515"/>
    <lineage>
        <taxon>Bacteria</taxon>
        <taxon>Pseudomonadati</taxon>
        <taxon>Pseudomonadota</taxon>
        <taxon>Alphaproteobacteria</taxon>
        <taxon>Rhodospirillales</taxon>
        <taxon>Rhodovibrionaceae</taxon>
        <taxon>Pelagibius</taxon>
    </lineage>
</organism>
<feature type="region of interest" description="Disordered" evidence="1">
    <location>
        <begin position="1"/>
        <end position="45"/>
    </location>
</feature>
<dbReference type="Pfam" id="PF09361">
    <property type="entry name" value="Phasin_2"/>
    <property type="match status" value="1"/>
</dbReference>
<protein>
    <submittedName>
        <fullName evidence="3">Phasin family protein</fullName>
    </submittedName>
</protein>
<dbReference type="NCBIfam" id="TIGR01841">
    <property type="entry name" value="phasin"/>
    <property type="match status" value="1"/>
</dbReference>
<dbReference type="InterPro" id="IPR010127">
    <property type="entry name" value="Phasin_subfam-1"/>
</dbReference>
<keyword evidence="4" id="KW-1185">Reference proteome</keyword>
<dbReference type="EMBL" id="JAAQPH010000040">
    <property type="protein sequence ID" value="NIA72346.1"/>
    <property type="molecule type" value="Genomic_DNA"/>
</dbReference>
<dbReference type="RefSeq" id="WP_167231567.1">
    <property type="nucleotide sequence ID" value="NZ_JAAQPH010000040.1"/>
</dbReference>